<dbReference type="InterPro" id="IPR019919">
    <property type="entry name" value="Lucif-like_OxRdtase_MSMEG_2256"/>
</dbReference>
<dbReference type="EMBL" id="CAFABA010000125">
    <property type="protein sequence ID" value="CAB4835407.1"/>
    <property type="molecule type" value="Genomic_DNA"/>
</dbReference>
<dbReference type="SUPFAM" id="SSF51679">
    <property type="entry name" value="Bacterial luciferase-like"/>
    <property type="match status" value="1"/>
</dbReference>
<dbReference type="PANTHER" id="PTHR43244">
    <property type="match status" value="1"/>
</dbReference>
<gene>
    <name evidence="3" type="ORF">UFOPK3139_02446</name>
</gene>
<protein>
    <submittedName>
        <fullName evidence="3">Unannotated protein</fullName>
    </submittedName>
</protein>
<dbReference type="InterPro" id="IPR011251">
    <property type="entry name" value="Luciferase-like_dom"/>
</dbReference>
<feature type="transmembrane region" description="Helical" evidence="1">
    <location>
        <begin position="45"/>
        <end position="69"/>
    </location>
</feature>
<name>A0A6J7ARI0_9ZZZZ</name>
<keyword evidence="1" id="KW-0812">Transmembrane</keyword>
<evidence type="ECO:0000256" key="1">
    <source>
        <dbReference type="SAM" id="Phobius"/>
    </source>
</evidence>
<dbReference type="InterPro" id="IPR036661">
    <property type="entry name" value="Luciferase-like_sf"/>
</dbReference>
<dbReference type="NCBIfam" id="TIGR03617">
    <property type="entry name" value="F420_MSMEG_2256"/>
    <property type="match status" value="1"/>
</dbReference>
<dbReference type="Pfam" id="PF00296">
    <property type="entry name" value="Bac_luciferase"/>
    <property type="match status" value="1"/>
</dbReference>
<dbReference type="InterPro" id="IPR050564">
    <property type="entry name" value="F420-G6PD/mer"/>
</dbReference>
<feature type="domain" description="Luciferase-like" evidence="2">
    <location>
        <begin position="16"/>
        <end position="317"/>
    </location>
</feature>
<keyword evidence="1" id="KW-0472">Membrane</keyword>
<organism evidence="3">
    <name type="scientific">freshwater metagenome</name>
    <dbReference type="NCBI Taxonomy" id="449393"/>
    <lineage>
        <taxon>unclassified sequences</taxon>
        <taxon>metagenomes</taxon>
        <taxon>ecological metagenomes</taxon>
    </lineage>
</organism>
<reference evidence="3" key="1">
    <citation type="submission" date="2020-05" db="EMBL/GenBank/DDBJ databases">
        <authorList>
            <person name="Chiriac C."/>
            <person name="Salcher M."/>
            <person name="Ghai R."/>
            <person name="Kavagutti S V."/>
        </authorList>
    </citation>
    <scope>NUCLEOTIDE SEQUENCE</scope>
</reference>
<evidence type="ECO:0000259" key="2">
    <source>
        <dbReference type="Pfam" id="PF00296"/>
    </source>
</evidence>
<dbReference type="PANTHER" id="PTHR43244:SF2">
    <property type="entry name" value="CONSERVED HYPOTHETICAL ALANINE AND PROLINE-RICH PROTEIN"/>
    <property type="match status" value="1"/>
</dbReference>
<dbReference type="AlphaFoldDB" id="A0A6J7ARI0"/>
<dbReference type="Gene3D" id="3.20.20.30">
    <property type="entry name" value="Luciferase-like domain"/>
    <property type="match status" value="1"/>
</dbReference>
<evidence type="ECO:0000313" key="3">
    <source>
        <dbReference type="EMBL" id="CAB4835407.1"/>
    </source>
</evidence>
<keyword evidence="1" id="KW-1133">Transmembrane helix</keyword>
<dbReference type="GO" id="GO:0016705">
    <property type="term" value="F:oxidoreductase activity, acting on paired donors, with incorporation or reduction of molecular oxygen"/>
    <property type="evidence" value="ECO:0007669"/>
    <property type="project" value="InterPro"/>
</dbReference>
<accession>A0A6J7ARI0</accession>
<sequence length="352" mass="38005">MTQQTGLDFDAMISGVALRDAYRFGVDVEANGFSGLWFTEGGRTAYLGCGAVALATSTITLGTAVAVAFPRSPMITAKTAWELADATAGNFVLGLGTQVKAHVERRYSSAYAQPGPRLREYVLALRAIFDSFQNGTPLNFEGEFYNFTIGNLGVWTGGAIATPDVPIYLAAVRPWMLRMTGEVADGLHVHPFHSRRYIDEVIRPNVAAGAVAAGRDPSNVKLVCPVLTIVGDTDEEREHWRKRARSQIAFYGSTRTYAGVFETHGWHGVSENLHALQRAGDAAGMAAAVTDDMLDVLAITATWDDLAAKLLERYAGAADRIVMYFSGSGWREDASTFGRWAEVARAVRGGNG</sequence>
<proteinExistence type="predicted"/>
<dbReference type="CDD" id="cd01097">
    <property type="entry name" value="Tetrahydromethanopterin_reductase"/>
    <property type="match status" value="1"/>
</dbReference>